<feature type="region of interest" description="Disordered" evidence="4">
    <location>
        <begin position="926"/>
        <end position="988"/>
    </location>
</feature>
<dbReference type="GO" id="GO:0016036">
    <property type="term" value="P:cellular response to phosphate starvation"/>
    <property type="evidence" value="ECO:0007669"/>
    <property type="project" value="TreeGrafter"/>
</dbReference>
<proteinExistence type="predicted"/>
<evidence type="ECO:0000256" key="3">
    <source>
        <dbReference type="ARBA" id="ARBA00043939"/>
    </source>
</evidence>
<dbReference type="PROSITE" id="PS51382">
    <property type="entry name" value="SPX"/>
    <property type="match status" value="1"/>
</dbReference>
<evidence type="ECO:0000256" key="4">
    <source>
        <dbReference type="SAM" id="MobiDB-lite"/>
    </source>
</evidence>
<gene>
    <name evidence="6" type="ORF">KI387_038596</name>
</gene>
<feature type="compositionally biased region" description="Low complexity" evidence="4">
    <location>
        <begin position="971"/>
        <end position="982"/>
    </location>
</feature>
<dbReference type="InterPro" id="IPR034092">
    <property type="entry name" value="PHO1_SPX"/>
</dbReference>
<keyword evidence="2" id="KW-0472">Membrane</keyword>
<evidence type="ECO:0000256" key="2">
    <source>
        <dbReference type="ARBA" id="ARBA00022475"/>
    </source>
</evidence>
<name>A0AA38CEE9_TAXCH</name>
<reference evidence="6 7" key="1">
    <citation type="journal article" date="2021" name="Nat. Plants">
        <title>The Taxus genome provides insights into paclitaxel biosynthesis.</title>
        <authorList>
            <person name="Xiong X."/>
            <person name="Gou J."/>
            <person name="Liao Q."/>
            <person name="Li Y."/>
            <person name="Zhou Q."/>
            <person name="Bi G."/>
            <person name="Li C."/>
            <person name="Du R."/>
            <person name="Wang X."/>
            <person name="Sun T."/>
            <person name="Guo L."/>
            <person name="Liang H."/>
            <person name="Lu P."/>
            <person name="Wu Y."/>
            <person name="Zhang Z."/>
            <person name="Ro D.K."/>
            <person name="Shang Y."/>
            <person name="Huang S."/>
            <person name="Yan J."/>
        </authorList>
    </citation>
    <scope>NUCLEOTIDE SEQUENCE [LARGE SCALE GENOMIC DNA]</scope>
    <source>
        <strain evidence="6">Ta-2019</strain>
    </source>
</reference>
<organism evidence="6 7">
    <name type="scientific">Taxus chinensis</name>
    <name type="common">Chinese yew</name>
    <name type="synonym">Taxus wallichiana var. chinensis</name>
    <dbReference type="NCBI Taxonomy" id="29808"/>
    <lineage>
        <taxon>Eukaryota</taxon>
        <taxon>Viridiplantae</taxon>
        <taxon>Streptophyta</taxon>
        <taxon>Embryophyta</taxon>
        <taxon>Tracheophyta</taxon>
        <taxon>Spermatophyta</taxon>
        <taxon>Pinopsida</taxon>
        <taxon>Pinidae</taxon>
        <taxon>Conifers II</taxon>
        <taxon>Cupressales</taxon>
        <taxon>Taxaceae</taxon>
        <taxon>Taxus</taxon>
    </lineage>
</organism>
<dbReference type="GO" id="GO:0006817">
    <property type="term" value="P:phosphate ion transport"/>
    <property type="evidence" value="ECO:0007669"/>
    <property type="project" value="TreeGrafter"/>
</dbReference>
<comment type="subcellular location">
    <subcellularLocation>
        <location evidence="1">Cell membrane</location>
        <topology evidence="1">Multi-pass membrane protein</topology>
    </subcellularLocation>
</comment>
<protein>
    <recommendedName>
        <fullName evidence="5">SPX domain-containing protein</fullName>
    </recommendedName>
</protein>
<comment type="caution">
    <text evidence="6">The sequence shown here is derived from an EMBL/GenBank/DDBJ whole genome shotgun (WGS) entry which is preliminary data.</text>
</comment>
<evidence type="ECO:0000313" key="7">
    <source>
        <dbReference type="Proteomes" id="UP000824469"/>
    </source>
</evidence>
<evidence type="ECO:0000256" key="1">
    <source>
        <dbReference type="ARBA" id="ARBA00004651"/>
    </source>
</evidence>
<dbReference type="GO" id="GO:0005886">
    <property type="term" value="C:plasma membrane"/>
    <property type="evidence" value="ECO:0007669"/>
    <property type="project" value="UniProtKB-SubCell"/>
</dbReference>
<comment type="function">
    <text evidence="3">May transport inorganic phosphate (Pi).</text>
</comment>
<feature type="compositionally biased region" description="Polar residues" evidence="4">
    <location>
        <begin position="171"/>
        <end position="184"/>
    </location>
</feature>
<evidence type="ECO:0000259" key="5">
    <source>
        <dbReference type="PROSITE" id="PS51382"/>
    </source>
</evidence>
<dbReference type="GO" id="GO:0005802">
    <property type="term" value="C:trans-Golgi network"/>
    <property type="evidence" value="ECO:0007669"/>
    <property type="project" value="TreeGrafter"/>
</dbReference>
<dbReference type="PANTHER" id="PTHR10783">
    <property type="entry name" value="XENOTROPIC AND POLYTROPIC RETROVIRUS RECEPTOR 1-RELATED"/>
    <property type="match status" value="1"/>
</dbReference>
<keyword evidence="7" id="KW-1185">Reference proteome</keyword>
<accession>A0AA38CEE9</accession>
<dbReference type="CDD" id="cd14476">
    <property type="entry name" value="SPX_PHO1_like"/>
    <property type="match status" value="1"/>
</dbReference>
<feature type="compositionally biased region" description="Basic and acidic residues" evidence="4">
    <location>
        <begin position="937"/>
        <end position="948"/>
    </location>
</feature>
<dbReference type="Pfam" id="PF03105">
    <property type="entry name" value="SPX"/>
    <property type="match status" value="1"/>
</dbReference>
<feature type="domain" description="SPX" evidence="5">
    <location>
        <begin position="1"/>
        <end position="243"/>
    </location>
</feature>
<keyword evidence="2" id="KW-1003">Cell membrane</keyword>
<evidence type="ECO:0000313" key="6">
    <source>
        <dbReference type="EMBL" id="KAH9295008.1"/>
    </source>
</evidence>
<dbReference type="GO" id="GO:0000822">
    <property type="term" value="F:inositol hexakisphosphate binding"/>
    <property type="evidence" value="ECO:0007669"/>
    <property type="project" value="TreeGrafter"/>
</dbReference>
<feature type="non-terminal residue" evidence="6">
    <location>
        <position position="1311"/>
    </location>
</feature>
<dbReference type="EMBL" id="JAHRHJ020000011">
    <property type="protein sequence ID" value="KAH9295008.1"/>
    <property type="molecule type" value="Genomic_DNA"/>
</dbReference>
<dbReference type="Proteomes" id="UP000824469">
    <property type="component" value="Unassembled WGS sequence"/>
</dbReference>
<sequence>VKNMQHDGKDSYETMFLMAAEEGAEFDVLFFKRLDVELNKVNTFYRTKVEEILDEAALLDKQMDSLVALNAILRDPDRSINNLNLERTNVAQDFTTTIPMSDRNNKIYNGPARMEVINEIEMSSNGSFQELEGVGSKPDDTQRATLASQPLEPLTLMRNVKISITPETPRSTLRSILSDPQNKNLSKEDVDRGKQMLHAAFIEFHRKLRLVKSFSSLNLLAFSKIMKKYDKITGKHACRSYLDVVEKSYLGSSEEVSKLLERVESTFTKHFTNGNHRKAMQALRPIRRREKHRVAFFIGKYQKNKVVDFVTSRGTWVKEIQSRTLQESQAEGHWSGKIRGGRQVGIYYLPCRLLCLILAPRMEEKSMHEDKPKRTEGSMLKINKINLFNGSQQHAKIGAQFGPDSFGAKERRIFASGGVFITGVHTGERKFKSMSGTLNISSESEEIDRSARIDPVIKNSGRIKRKRTQTKIDPAMMKRDDREGSAESCIASRFADINDTDMGPEPISEIINRSRAGKTFLMRAMKSSGIIPASTFPVTAQLPEFVMECARSYHPLSRTIRDAAGKTIIRLDAQISGEANTHNFRSWMYAFVRTIEINRADSIINWAEIISDNIGEQLRSVRRTYSFKMTSYLVYAAASQGIFSKLDRRGVLAKDPIFDCYPQLTVPECHKDYKAVNDGFFYEFICKLNGDLKTNRVSKEAWEAVSQHGCIFIQFADFTYLRVTGFSGEPVKLPRYPNDKWVIMELCRQLVEMHDLQSKRHKSTGFFPVTVGYYSCQSIHKARGVEAEMFSEYEPEFFPARLNFDPYGVAKKTISQEYSHVPSLEDFWMKCRNEYEVRKKDFNRLSAQQVSDYGLARIPADLADDGHVILDSYHQMGGDRAALQENIGGCQTIEERSSVVLVNTSNWLLTKGYCLDEALMNQITSNFTTGDSSKRKHEGESSRRPEKLKVHKKSHIQEKAKSTAIVPVPASPTSTHSTSAAPEPQRDLVVPPLNPASFVFSPRPLRSSPIHAEKLKAQMAEFEKALSLDNSEGSSHNTVANSDRAESEHEMVVHSAASHSPRSNFSSWLALQTIPEAREEINLEEHDFQLLLSLGGRDRRPKVAKMTSRLIIEESGQKFTELSVPAEGKHKGELTAADIAVTKVPIGQTTTEGLKQDTQTLMNALFLKLDKEKAERSKLQKQVFQLCEIIAKVAKPSSQPILAHEQVSDHLMQEVEDAGDQVRAIAHWKEQIIHQASEQFEPIPAELENMHRAVSQLKDLMTQIKDENIVAESHLDTLAKIHSLPKDVLIAEQIVPGGLVEKVLRTKRGSS</sequence>
<dbReference type="InterPro" id="IPR004331">
    <property type="entry name" value="SPX_dom"/>
</dbReference>
<dbReference type="PANTHER" id="PTHR10783:SF4">
    <property type="entry name" value="PHOSPHATE TRANSPORTER PHO1 HOMOLOG 3"/>
    <property type="match status" value="1"/>
</dbReference>
<feature type="region of interest" description="Disordered" evidence="4">
    <location>
        <begin position="171"/>
        <end position="190"/>
    </location>
</feature>